<keyword evidence="3" id="KW-0539">Nucleus</keyword>
<evidence type="ECO:0000256" key="3">
    <source>
        <dbReference type="ARBA" id="ARBA00023242"/>
    </source>
</evidence>
<organism evidence="4 5">
    <name type="scientific">Plasmodium malariae</name>
    <dbReference type="NCBI Taxonomy" id="5858"/>
    <lineage>
        <taxon>Eukaryota</taxon>
        <taxon>Sar</taxon>
        <taxon>Alveolata</taxon>
        <taxon>Apicomplexa</taxon>
        <taxon>Aconoidasida</taxon>
        <taxon>Haemosporida</taxon>
        <taxon>Plasmodiidae</taxon>
        <taxon>Plasmodium</taxon>
        <taxon>Plasmodium (Plasmodium)</taxon>
    </lineage>
</organism>
<proteinExistence type="predicted"/>
<keyword evidence="4" id="KW-0396">Initiation factor</keyword>
<name>A0A1A8X7Z9_PLAMA</name>
<dbReference type="GO" id="GO:0005672">
    <property type="term" value="C:transcription factor TFIIA complex"/>
    <property type="evidence" value="ECO:0007669"/>
    <property type="project" value="InterPro"/>
</dbReference>
<keyword evidence="2" id="KW-0804">Transcription</keyword>
<evidence type="ECO:0000256" key="2">
    <source>
        <dbReference type="ARBA" id="ARBA00023163"/>
    </source>
</evidence>
<dbReference type="InterPro" id="IPR009088">
    <property type="entry name" value="TFIIA_b-brl"/>
</dbReference>
<evidence type="ECO:0000313" key="5">
    <source>
        <dbReference type="Proteomes" id="UP000078597"/>
    </source>
</evidence>
<reference evidence="5" key="1">
    <citation type="submission" date="2016-05" db="EMBL/GenBank/DDBJ databases">
        <authorList>
            <person name="Naeem Raeece"/>
        </authorList>
    </citation>
    <scope>NUCLEOTIDE SEQUENCE [LARGE SCALE GENOMIC DNA]</scope>
</reference>
<comment type="subcellular location">
    <subcellularLocation>
        <location evidence="1">Nucleus</location>
    </subcellularLocation>
</comment>
<evidence type="ECO:0000313" key="4">
    <source>
        <dbReference type="EMBL" id="SBT00753.1"/>
    </source>
</evidence>
<dbReference type="VEuPathDB" id="PlasmoDB:PmUG01_03022900"/>
<dbReference type="EMBL" id="FLQW01006618">
    <property type="protein sequence ID" value="SBT00753.1"/>
    <property type="molecule type" value="Genomic_DNA"/>
</dbReference>
<accession>A0A1A8X7Z9</accession>
<dbReference type="Gene3D" id="2.30.18.10">
    <property type="entry name" value="Transcription factor IIA (TFIIA), beta-barrel domain"/>
    <property type="match status" value="1"/>
</dbReference>
<keyword evidence="4" id="KW-0648">Protein biosynthesis</keyword>
<dbReference type="SUPFAM" id="SSF50784">
    <property type="entry name" value="Transcription factor IIA (TFIIA), beta-barrel domain"/>
    <property type="match status" value="1"/>
</dbReference>
<dbReference type="GO" id="GO:0006367">
    <property type="term" value="P:transcription initiation at RNA polymerase II promoter"/>
    <property type="evidence" value="ECO:0007669"/>
    <property type="project" value="InterPro"/>
</dbReference>
<dbReference type="Proteomes" id="UP000078597">
    <property type="component" value="Unassembled WGS sequence"/>
</dbReference>
<evidence type="ECO:0000256" key="1">
    <source>
        <dbReference type="ARBA" id="ARBA00004123"/>
    </source>
</evidence>
<dbReference type="AlphaFoldDB" id="A0A1A8X7Z9"/>
<protein>
    <submittedName>
        <fullName evidence="4">Transcription initiation factor IIA subunit 1, putative</fullName>
    </submittedName>
</protein>
<gene>
    <name evidence="4" type="ORF">PMALA_078170</name>
</gene>
<sequence>MSLLRDSDLEQVHKKIINSTIEKCSQFYNARILEAIKIRWLKIYEQKLMNKDQTSEQKNTGFEFTQANANDADFDEDEFEDAEVEEKDFFEFPVQAEDDEVQYAYNHLLCFLSQDELNELDNISISDLSDVDPPTNNVIVGICDKISKPCGRRNASSNWKIKLKGGLMKVDGKEMFFRSLQGELEF</sequence>
<dbReference type="GO" id="GO:0003743">
    <property type="term" value="F:translation initiation factor activity"/>
    <property type="evidence" value="ECO:0007669"/>
    <property type="project" value="UniProtKB-KW"/>
</dbReference>